<evidence type="ECO:0000313" key="3">
    <source>
        <dbReference type="Proteomes" id="UP000034050"/>
    </source>
</evidence>
<organism evidence="2 3">
    <name type="scientific">Candidatus Gottesmanbacteria bacterium GW2011_GWB1_43_11</name>
    <dbReference type="NCBI Taxonomy" id="1618446"/>
    <lineage>
        <taxon>Bacteria</taxon>
        <taxon>Candidatus Gottesmaniibacteriota</taxon>
    </lineage>
</organism>
<sequence length="268" mass="30746">MKKQLPLVSIIMPVHNAQEFVAEAIRSILEQTYQRFKLIIIDDASTDKSAEILKKLVNPKIVYFRNPKQLGVTKSLTHALKMSKGVFIARMDADDIAYPTRLERQVKFLEGHSEVGVLGTAVEVINAEGKSVGFRKMPTDSLAIKRTLAWMNPLIHPTVMFRNSLVQRMGTYDEDLNGAEDYDLWLRYAKSTQIGNLPEVLLKYRIHRQQVSFLQTQLVSQAHWKTLLKAVNKYQYPKWYLLAGLKGLLFRLIPVGIKQKIYAKLFTN</sequence>
<dbReference type="Gene3D" id="3.90.550.10">
    <property type="entry name" value="Spore Coat Polysaccharide Biosynthesis Protein SpsA, Chain A"/>
    <property type="match status" value="1"/>
</dbReference>
<dbReference type="SUPFAM" id="SSF53448">
    <property type="entry name" value="Nucleotide-diphospho-sugar transferases"/>
    <property type="match status" value="1"/>
</dbReference>
<name>A0A0G1CPN9_9BACT</name>
<dbReference type="InterPro" id="IPR029044">
    <property type="entry name" value="Nucleotide-diphossugar_trans"/>
</dbReference>
<accession>A0A0G1CPN9</accession>
<dbReference type="PANTHER" id="PTHR22916">
    <property type="entry name" value="GLYCOSYLTRANSFERASE"/>
    <property type="match status" value="1"/>
</dbReference>
<dbReference type="EMBL" id="LCFD01000002">
    <property type="protein sequence ID" value="KKS87442.1"/>
    <property type="molecule type" value="Genomic_DNA"/>
</dbReference>
<dbReference type="GO" id="GO:0016758">
    <property type="term" value="F:hexosyltransferase activity"/>
    <property type="evidence" value="ECO:0007669"/>
    <property type="project" value="UniProtKB-ARBA"/>
</dbReference>
<proteinExistence type="predicted"/>
<reference evidence="2 3" key="1">
    <citation type="journal article" date="2015" name="Nature">
        <title>rRNA introns, odd ribosomes, and small enigmatic genomes across a large radiation of phyla.</title>
        <authorList>
            <person name="Brown C.T."/>
            <person name="Hug L.A."/>
            <person name="Thomas B.C."/>
            <person name="Sharon I."/>
            <person name="Castelle C.J."/>
            <person name="Singh A."/>
            <person name="Wilkins M.J."/>
            <person name="Williams K.H."/>
            <person name="Banfield J.F."/>
        </authorList>
    </citation>
    <scope>NUCLEOTIDE SEQUENCE [LARGE SCALE GENOMIC DNA]</scope>
</reference>
<comment type="caution">
    <text evidence="2">The sequence shown here is derived from an EMBL/GenBank/DDBJ whole genome shotgun (WGS) entry which is preliminary data.</text>
</comment>
<feature type="domain" description="Glycosyltransferase 2-like" evidence="1">
    <location>
        <begin position="9"/>
        <end position="134"/>
    </location>
</feature>
<evidence type="ECO:0000313" key="2">
    <source>
        <dbReference type="EMBL" id="KKS87442.1"/>
    </source>
</evidence>
<protein>
    <submittedName>
        <fullName evidence="2">Glycosyltransferase, family 2</fullName>
    </submittedName>
</protein>
<dbReference type="Proteomes" id="UP000034050">
    <property type="component" value="Unassembled WGS sequence"/>
</dbReference>
<dbReference type="PANTHER" id="PTHR22916:SF3">
    <property type="entry name" value="UDP-GLCNAC:BETAGAL BETA-1,3-N-ACETYLGLUCOSAMINYLTRANSFERASE-LIKE PROTEIN 1"/>
    <property type="match status" value="1"/>
</dbReference>
<keyword evidence="2" id="KW-0808">Transferase</keyword>
<dbReference type="InterPro" id="IPR001173">
    <property type="entry name" value="Glyco_trans_2-like"/>
</dbReference>
<dbReference type="STRING" id="1618446.UV61_C0002G0163"/>
<dbReference type="Pfam" id="PF00535">
    <property type="entry name" value="Glycos_transf_2"/>
    <property type="match status" value="1"/>
</dbReference>
<gene>
    <name evidence="2" type="ORF">UV61_C0002G0163</name>
</gene>
<dbReference type="AlphaFoldDB" id="A0A0G1CPN9"/>
<evidence type="ECO:0000259" key="1">
    <source>
        <dbReference type="Pfam" id="PF00535"/>
    </source>
</evidence>